<dbReference type="PROSITE" id="PS50330">
    <property type="entry name" value="UIM"/>
    <property type="match status" value="1"/>
</dbReference>
<feature type="compositionally biased region" description="Polar residues" evidence="8">
    <location>
        <begin position="367"/>
        <end position="376"/>
    </location>
</feature>
<feature type="compositionally biased region" description="Gly residues" evidence="8">
    <location>
        <begin position="1374"/>
        <end position="1394"/>
    </location>
</feature>
<evidence type="ECO:0000256" key="2">
    <source>
        <dbReference type="ARBA" id="ARBA00006661"/>
    </source>
</evidence>
<evidence type="ECO:0000256" key="6">
    <source>
        <dbReference type="ARBA" id="ARBA00023242"/>
    </source>
</evidence>
<feature type="compositionally biased region" description="Polar residues" evidence="8">
    <location>
        <begin position="937"/>
        <end position="947"/>
    </location>
</feature>
<keyword evidence="3" id="KW-0227">DNA damage</keyword>
<feature type="compositionally biased region" description="Polar residues" evidence="8">
    <location>
        <begin position="523"/>
        <end position="543"/>
    </location>
</feature>
<feature type="compositionally biased region" description="Low complexity" evidence="8">
    <location>
        <begin position="1277"/>
        <end position="1298"/>
    </location>
</feature>
<dbReference type="OrthoDB" id="7694678at2759"/>
<feature type="region of interest" description="Disordered" evidence="8">
    <location>
        <begin position="1591"/>
        <end position="1709"/>
    </location>
</feature>
<feature type="compositionally biased region" description="Polar residues" evidence="8">
    <location>
        <begin position="127"/>
        <end position="142"/>
    </location>
</feature>
<feature type="region of interest" description="Disordered" evidence="8">
    <location>
        <begin position="1781"/>
        <end position="1866"/>
    </location>
</feature>
<proteinExistence type="inferred from homology"/>
<feature type="region of interest" description="Disordered" evidence="8">
    <location>
        <begin position="1"/>
        <end position="179"/>
    </location>
</feature>
<feature type="region of interest" description="Disordered" evidence="8">
    <location>
        <begin position="902"/>
        <end position="951"/>
    </location>
</feature>
<evidence type="ECO:0000256" key="3">
    <source>
        <dbReference type="ARBA" id="ARBA00022763"/>
    </source>
</evidence>
<dbReference type="Pfam" id="PF09494">
    <property type="entry name" value="Slx4"/>
    <property type="match status" value="1"/>
</dbReference>
<feature type="compositionally biased region" description="Polar residues" evidence="8">
    <location>
        <begin position="28"/>
        <end position="40"/>
    </location>
</feature>
<feature type="compositionally biased region" description="Pro residues" evidence="8">
    <location>
        <begin position="1356"/>
        <end position="1367"/>
    </location>
</feature>
<evidence type="ECO:0000256" key="5">
    <source>
        <dbReference type="ARBA" id="ARBA00023204"/>
    </source>
</evidence>
<dbReference type="Proteomes" id="UP000807716">
    <property type="component" value="Unassembled WGS sequence"/>
</dbReference>
<feature type="region of interest" description="Disordered" evidence="8">
    <location>
        <begin position="1097"/>
        <end position="1149"/>
    </location>
</feature>
<feature type="compositionally biased region" description="Low complexity" evidence="8">
    <location>
        <begin position="1311"/>
        <end position="1355"/>
    </location>
</feature>
<feature type="region of interest" description="Disordered" evidence="8">
    <location>
        <begin position="438"/>
        <end position="459"/>
    </location>
</feature>
<evidence type="ECO:0000313" key="9">
    <source>
        <dbReference type="EMBL" id="KAG0264517.1"/>
    </source>
</evidence>
<feature type="region of interest" description="Disordered" evidence="8">
    <location>
        <begin position="354"/>
        <end position="376"/>
    </location>
</feature>
<evidence type="ECO:0000256" key="1">
    <source>
        <dbReference type="ARBA" id="ARBA00004123"/>
    </source>
</evidence>
<dbReference type="GO" id="GO:0006260">
    <property type="term" value="P:DNA replication"/>
    <property type="evidence" value="ECO:0007669"/>
    <property type="project" value="InterPro"/>
</dbReference>
<reference evidence="9" key="1">
    <citation type="journal article" date="2020" name="Fungal Divers.">
        <title>Resolving the Mortierellaceae phylogeny through synthesis of multi-gene phylogenetics and phylogenomics.</title>
        <authorList>
            <person name="Vandepol N."/>
            <person name="Liber J."/>
            <person name="Desiro A."/>
            <person name="Na H."/>
            <person name="Kennedy M."/>
            <person name="Barry K."/>
            <person name="Grigoriev I.V."/>
            <person name="Miller A.N."/>
            <person name="O'Donnell K."/>
            <person name="Stajich J.E."/>
            <person name="Bonito G."/>
        </authorList>
    </citation>
    <scope>NUCLEOTIDE SEQUENCE</scope>
    <source>
        <strain evidence="9">BC1065</strain>
    </source>
</reference>
<feature type="region of interest" description="Disordered" evidence="8">
    <location>
        <begin position="733"/>
        <end position="766"/>
    </location>
</feature>
<feature type="region of interest" description="Disordered" evidence="8">
    <location>
        <begin position="523"/>
        <end position="586"/>
    </location>
</feature>
<dbReference type="InterPro" id="IPR018574">
    <property type="entry name" value="Structure-sp_endonuc_su_Slx4"/>
</dbReference>
<feature type="region of interest" description="Disordered" evidence="8">
    <location>
        <begin position="1196"/>
        <end position="1395"/>
    </location>
</feature>
<dbReference type="PANTHER" id="PTHR21541">
    <property type="entry name" value="BTB POZ DOMAIN CONTAINING 12"/>
    <property type="match status" value="1"/>
</dbReference>
<organism evidence="9 10">
    <name type="scientific">Actinomortierella ambigua</name>
    <dbReference type="NCBI Taxonomy" id="1343610"/>
    <lineage>
        <taxon>Eukaryota</taxon>
        <taxon>Fungi</taxon>
        <taxon>Fungi incertae sedis</taxon>
        <taxon>Mucoromycota</taxon>
        <taxon>Mortierellomycotina</taxon>
        <taxon>Mortierellomycetes</taxon>
        <taxon>Mortierellales</taxon>
        <taxon>Mortierellaceae</taxon>
        <taxon>Actinomortierella</taxon>
    </lineage>
</organism>
<dbReference type="PANTHER" id="PTHR21541:SF3">
    <property type="entry name" value="STRUCTURE-SPECIFIC ENDONUCLEASE SUBUNIT SLX4"/>
    <property type="match status" value="1"/>
</dbReference>
<name>A0A9P6QB83_9FUNG</name>
<feature type="region of interest" description="Disordered" evidence="8">
    <location>
        <begin position="652"/>
        <end position="677"/>
    </location>
</feature>
<dbReference type="GO" id="GO:0000712">
    <property type="term" value="P:resolution of meiotic recombination intermediates"/>
    <property type="evidence" value="ECO:0007669"/>
    <property type="project" value="TreeGrafter"/>
</dbReference>
<dbReference type="EMBL" id="JAAAJB010000138">
    <property type="protein sequence ID" value="KAG0264517.1"/>
    <property type="molecule type" value="Genomic_DNA"/>
</dbReference>
<feature type="compositionally biased region" description="Low complexity" evidence="8">
    <location>
        <begin position="1688"/>
        <end position="1709"/>
    </location>
</feature>
<keyword evidence="4" id="KW-0233">DNA recombination</keyword>
<evidence type="ECO:0000256" key="7">
    <source>
        <dbReference type="ARBA" id="ARBA00029496"/>
    </source>
</evidence>
<evidence type="ECO:0000256" key="8">
    <source>
        <dbReference type="SAM" id="MobiDB-lite"/>
    </source>
</evidence>
<dbReference type="InterPro" id="IPR003903">
    <property type="entry name" value="UIM_dom"/>
</dbReference>
<keyword evidence="6" id="KW-0539">Nucleus</keyword>
<evidence type="ECO:0000256" key="4">
    <source>
        <dbReference type="ARBA" id="ARBA00023172"/>
    </source>
</evidence>
<comment type="similarity">
    <text evidence="2">Belongs to the SLX4 family.</text>
</comment>
<dbReference type="GO" id="GO:0006281">
    <property type="term" value="P:DNA repair"/>
    <property type="evidence" value="ECO:0007669"/>
    <property type="project" value="UniProtKB-KW"/>
</dbReference>
<evidence type="ECO:0000313" key="10">
    <source>
        <dbReference type="Proteomes" id="UP000807716"/>
    </source>
</evidence>
<feature type="compositionally biased region" description="Basic and acidic residues" evidence="8">
    <location>
        <begin position="545"/>
        <end position="567"/>
    </location>
</feature>
<protein>
    <recommendedName>
        <fullName evidence="7">Structure-specific endonuclease subunit SLX4</fullName>
    </recommendedName>
</protein>
<feature type="compositionally biased region" description="Low complexity" evidence="8">
    <location>
        <begin position="76"/>
        <end position="89"/>
    </location>
</feature>
<sequence>MRGASLVESDDDDFAPPTPHNIRLIDSPPSNDNTNEPDTPSSKRGRSSSTNSSILRQRMSKKSRVDQPASTHRPKTATTTTTPGATAGPISRGATINKVAPTADGPPTSASPRPPRPSLARRRRPEQNSASQQARTSAQTHQAIVLDLASDSEGEVAAQQQSDSFAEADAGAHSPILPPEVDDFWAPSNFGGASSQLQQHRPVSAPLATHQLVCQPNASRFTQDSIASSQGSHDDDYEGIQFRQEQMCEDDVSWPLSPINDSPFAPHLSPYATIEQDFPISESLSLINSSMATTALLLDPTTQEDLLRVANSDTEEMSSRSTTVIDNCILCGKSLAHLDAARVEYHLNACLDKQSSPQERPPHHGQAVSTHENQPTLTTATENDFWTGQAPRAHDAEESVLDMEQFSSSQRVFAGANVDFLTVLTRCPICQSSWQQRASSSTSRGKAKVMGNPKARRKVEHMKRCAKTHNRPIQTLLYQLRLLKEKHERALMLGVSTVAEEDYSHALSQGTATCTELSIVDGSMSNTPAGTMAVATTPQSNRGDSNPDKPSDDNDSPLLDRRREKQRQAPPKRVSKPKPEMVRQSVVSMTDTPDDNFISDAIVTSVHVQQRQLTATNNSVARAERLAQMHMDQDDDGLQLALAMSLSEAESHSGSVTYGTGDEAGPSMSAKTMGGRRRRRRLAMGDYETSVLPVEEVKVLIQHKVLSLLFPEDAGDSPAIIGDSDGRMMVGATTPPWRPSRFRATQNHGDKVGGGGDSESDSLVESFSQLSSDARLPAACMPYPSSSLWRLSQIGGPDPEGEDPSGLSEQLSAAAIPPAKDQDIFVTRFMRQYILADRERVHAQAQARGHDPIQADANEDKDRTARISSGIQICLDEMTAAIQEAKQKALNKILKLVASEQAPGASSKLKEPRPSNPFKSSAKPGCRSNFARATFSPRKSSPWSTPQPLSPAAAFSADDEIVISDVEDPSLSPLLRYSRPPLDSNELSPCVRRLSDRLSVASLTSLQHFNKRREHSSITNNKPTSPFVVNDRDEDGNEHMNSGFLHSGSPVLEHSPIVSPVQSPEPTATAFAVTTHTTIARISPERHCSEEVILLSPPPKIFSSSQPQQQRRLHDHYQSRDSSVVLSNTSRGDESTDHGSLPPPLDLDQLLGFPLSQPVLRSAPMLEEHELSSEHMYDHSIIDLSDPRRLSLIREDQEEEEERRRRSLSSVLGLARHARGRSRSEEPMGSSSAVPRRITHPSPQPPPLPSPLPQQIQRRPNPLAGLPLLRRRPPPVETSVTTSSTVSSSRPSIGSSRSDPATDPPQAVSTGPSTPLSQQLPSSSTRSSRPLGRSVSTTQLPSSTSTLLSSSTQGPAPSPSQPQPPQTPTRNRGWRGGGGGFGGGRFGRGRGGAGVAPISAATRERADALMAQSARVMATFVDGVYLSQQSQVEDDGALGGQQEPEQPQQQMPDFEHMSMPRLRLAATSFGLRLSNKRKMVDELKEIWERMNTPAPPSSAAAPATAPATTLQGIATPLQNSSTRANTYEGSSSQQPSSLGRATIVQGYDEENGDGFLEENAMVAGPENQTLQSPLIERQYSSLHQSARVNSAIAPSTGPSFSQTATNERPTTGGRGGRGRNRGWNNDMPMQESEDGQDEDGNHYDVDGDDDDDEMDVLSPLDPDRMRMSMEDIIVPTSESQPHGNADASRPGSSLSSFSDSQTSSVSASSVLPAELDRQLYRFVTSTPDLHRQCLLYKPLDLEELWKRCQTAAIPVSRQHLRLFLDRRGIVCFIPAHSPLSSWRKTRAKQTTRGQQRGQQKERQSRSRQRTSTAARKQSSATSRQRGGRDDNGEAASMMVEDGDEDGEASNPPASQPRPRPLARRTR</sequence>
<gene>
    <name evidence="9" type="ORF">DFQ27_001186</name>
</gene>
<accession>A0A9P6QB83</accession>
<feature type="compositionally biased region" description="Low complexity" evidence="8">
    <location>
        <begin position="1253"/>
        <end position="1268"/>
    </location>
</feature>
<comment type="subcellular location">
    <subcellularLocation>
        <location evidence="1">Nucleus</location>
    </subcellularLocation>
</comment>
<feature type="compositionally biased region" description="Polar residues" evidence="8">
    <location>
        <begin position="1591"/>
        <end position="1609"/>
    </location>
</feature>
<keyword evidence="10" id="KW-1185">Reference proteome</keyword>
<feature type="compositionally biased region" description="Pro residues" evidence="8">
    <location>
        <begin position="1242"/>
        <end position="1252"/>
    </location>
</feature>
<feature type="compositionally biased region" description="Polar residues" evidence="8">
    <location>
        <begin position="1120"/>
        <end position="1130"/>
    </location>
</feature>
<feature type="compositionally biased region" description="Acidic residues" evidence="8">
    <location>
        <begin position="1646"/>
        <end position="1655"/>
    </location>
</feature>
<keyword evidence="5" id="KW-0234">DNA repair</keyword>
<feature type="compositionally biased region" description="Low complexity" evidence="8">
    <location>
        <begin position="47"/>
        <end position="57"/>
    </location>
</feature>
<dbReference type="GO" id="GO:0033557">
    <property type="term" value="C:Slx1-Slx4 complex"/>
    <property type="evidence" value="ECO:0007669"/>
    <property type="project" value="InterPro"/>
</dbReference>
<comment type="caution">
    <text evidence="9">The sequence shown here is derived from an EMBL/GenBank/DDBJ whole genome shotgun (WGS) entry which is preliminary data.</text>
</comment>